<keyword evidence="3" id="KW-1185">Reference proteome</keyword>
<dbReference type="AlphaFoldDB" id="A0A437P5U7"/>
<gene>
    <name evidence="2" type="ORF">EOT10_33775</name>
</gene>
<evidence type="ECO:0000256" key="1">
    <source>
        <dbReference type="SAM" id="MobiDB-lite"/>
    </source>
</evidence>
<dbReference type="Proteomes" id="UP000283128">
    <property type="component" value="Unassembled WGS sequence"/>
</dbReference>
<protein>
    <submittedName>
        <fullName evidence="2">Uncharacterized protein</fullName>
    </submittedName>
</protein>
<feature type="compositionally biased region" description="Basic residues" evidence="1">
    <location>
        <begin position="68"/>
        <end position="77"/>
    </location>
</feature>
<reference evidence="2 3" key="1">
    <citation type="submission" date="2019-01" db="EMBL/GenBank/DDBJ databases">
        <title>Genome sequences of Streptomyces and Rhizobium isolates collected from root and soil.</title>
        <authorList>
            <person name="Chhettri S."/>
            <person name="Sevigny J.L."/>
            <person name="Sen A."/>
            <person name="Ennis N."/>
            <person name="Tisa L."/>
        </authorList>
    </citation>
    <scope>NUCLEOTIDE SEQUENCE [LARGE SCALE GENOMIC DNA]</scope>
    <source>
        <strain evidence="2 3">San01</strain>
    </source>
</reference>
<dbReference type="EMBL" id="RZYA01000023">
    <property type="protein sequence ID" value="RVU17602.1"/>
    <property type="molecule type" value="Genomic_DNA"/>
</dbReference>
<accession>A0A437P5U7</accession>
<name>A0A437P5U7_9ACTN</name>
<feature type="region of interest" description="Disordered" evidence="1">
    <location>
        <begin position="68"/>
        <end position="103"/>
    </location>
</feature>
<comment type="caution">
    <text evidence="2">The sequence shown here is derived from an EMBL/GenBank/DDBJ whole genome shotgun (WGS) entry which is preliminary data.</text>
</comment>
<proteinExistence type="predicted"/>
<evidence type="ECO:0000313" key="2">
    <source>
        <dbReference type="EMBL" id="RVU17602.1"/>
    </source>
</evidence>
<sequence>MAARALARGMGTFFKDCEHPESRWSKCPHLYKIRPRTSTGSKSVATQPEQLLCDCWGGRTCRRCHWSVSPSRRRPRPLQRLATADAEPPADDVRAGLLASSPI</sequence>
<evidence type="ECO:0000313" key="3">
    <source>
        <dbReference type="Proteomes" id="UP000283128"/>
    </source>
</evidence>
<organism evidence="2 3">
    <name type="scientific">Streptomyces antnestii</name>
    <dbReference type="NCBI Taxonomy" id="2494256"/>
    <lineage>
        <taxon>Bacteria</taxon>
        <taxon>Bacillati</taxon>
        <taxon>Actinomycetota</taxon>
        <taxon>Actinomycetes</taxon>
        <taxon>Kitasatosporales</taxon>
        <taxon>Streptomycetaceae</taxon>
        <taxon>Streptomyces</taxon>
    </lineage>
</organism>
<dbReference type="OrthoDB" id="1822491at2"/>